<gene>
    <name evidence="2" type="ORF">SAMD00023353_0200630</name>
</gene>
<proteinExistence type="predicted"/>
<protein>
    <submittedName>
        <fullName evidence="2">Uncharacterized protein</fullName>
    </submittedName>
</protein>
<feature type="compositionally biased region" description="Basic and acidic residues" evidence="1">
    <location>
        <begin position="1"/>
        <end position="14"/>
    </location>
</feature>
<sequence length="94" mass="10273">MEMMDRVNRSDGRTSRRGSVRAAIHKGDEVGGRPGTLVVTGFTHSFGWNKVHSGMGDSRWGVWLVGCGKADSVADEEIIDVRENDEAKSPDKVD</sequence>
<evidence type="ECO:0000313" key="2">
    <source>
        <dbReference type="EMBL" id="GAW25137.1"/>
    </source>
</evidence>
<organism evidence="2">
    <name type="scientific">Rosellinia necatrix</name>
    <name type="common">White root-rot fungus</name>
    <dbReference type="NCBI Taxonomy" id="77044"/>
    <lineage>
        <taxon>Eukaryota</taxon>
        <taxon>Fungi</taxon>
        <taxon>Dikarya</taxon>
        <taxon>Ascomycota</taxon>
        <taxon>Pezizomycotina</taxon>
        <taxon>Sordariomycetes</taxon>
        <taxon>Xylariomycetidae</taxon>
        <taxon>Xylariales</taxon>
        <taxon>Xylariaceae</taxon>
        <taxon>Rosellinia</taxon>
    </lineage>
</organism>
<name>A0A1S8A4W3_ROSNE</name>
<dbReference type="Proteomes" id="UP000054516">
    <property type="component" value="Unassembled WGS sequence"/>
</dbReference>
<reference evidence="2" key="1">
    <citation type="submission" date="2016-03" db="EMBL/GenBank/DDBJ databases">
        <title>Draft genome sequence of Rosellinia necatrix.</title>
        <authorList>
            <person name="Kanematsu S."/>
        </authorList>
    </citation>
    <scope>NUCLEOTIDE SEQUENCE [LARGE SCALE GENOMIC DNA]</scope>
    <source>
        <strain evidence="2">W97</strain>
    </source>
</reference>
<dbReference type="AlphaFoldDB" id="A0A1S8A4W3"/>
<evidence type="ECO:0000256" key="1">
    <source>
        <dbReference type="SAM" id="MobiDB-lite"/>
    </source>
</evidence>
<feature type="region of interest" description="Disordered" evidence="1">
    <location>
        <begin position="1"/>
        <end position="30"/>
    </location>
</feature>
<dbReference type="EMBL" id="DF977447">
    <property type="protein sequence ID" value="GAW25137.1"/>
    <property type="molecule type" value="Genomic_DNA"/>
</dbReference>
<accession>A0A1S8A4W3</accession>
<keyword evidence="3" id="KW-1185">Reference proteome</keyword>
<evidence type="ECO:0000313" key="3">
    <source>
        <dbReference type="Proteomes" id="UP000054516"/>
    </source>
</evidence>